<name>A0A4P6YWX0_9LACO</name>
<dbReference type="Proteomes" id="UP000292886">
    <property type="component" value="Chromosome"/>
</dbReference>
<dbReference type="PANTHER" id="PTHR43022:SF1">
    <property type="entry name" value="PROTEIN SMF"/>
    <property type="match status" value="1"/>
</dbReference>
<dbReference type="OrthoDB" id="9785707at2"/>
<dbReference type="NCBIfam" id="TIGR00732">
    <property type="entry name" value="dprA"/>
    <property type="match status" value="1"/>
</dbReference>
<comment type="similarity">
    <text evidence="1">Belongs to the DprA/Smf family.</text>
</comment>
<evidence type="ECO:0000313" key="3">
    <source>
        <dbReference type="EMBL" id="QBO37350.1"/>
    </source>
</evidence>
<proteinExistence type="inferred from homology"/>
<accession>A0A4P6YWX0</accession>
<organism evidence="3 4">
    <name type="scientific">Periweissella cryptocerci</name>
    <dbReference type="NCBI Taxonomy" id="2506420"/>
    <lineage>
        <taxon>Bacteria</taxon>
        <taxon>Bacillati</taxon>
        <taxon>Bacillota</taxon>
        <taxon>Bacilli</taxon>
        <taxon>Lactobacillales</taxon>
        <taxon>Lactobacillaceae</taxon>
        <taxon>Periweissella</taxon>
    </lineage>
</organism>
<dbReference type="Pfam" id="PF02481">
    <property type="entry name" value="DNA_processg_A"/>
    <property type="match status" value="1"/>
</dbReference>
<dbReference type="GO" id="GO:0009294">
    <property type="term" value="P:DNA-mediated transformation"/>
    <property type="evidence" value="ECO:0007669"/>
    <property type="project" value="InterPro"/>
</dbReference>
<sequence length="287" mass="31211">MQLREFLLALTLIPELGIASRQKIWHWLQQENQVELPLTASLMIEIIGANTKQVTVLHDYYLSAEHFKAMAAQDAYITIIDEVYPVALREIYHAPLVLFYRGDLRALQLPLVALVGARQATHYGAEVLHYLMPAVQAAGIGVVSGLARGTDYTVHSVAIAHRAVPIGVIGTGIDVAYPKSSAFLQEKVASTGLLLSEYPNGSQPLKHHFPERNRIIAGLARATVVIEAQERSGSLITANLALQENRNVLAVPGPVNEPSSRGCNELIKAGAVCVTTPIDIIDEVLAY</sequence>
<dbReference type="InterPro" id="IPR003488">
    <property type="entry name" value="DprA"/>
</dbReference>
<dbReference type="RefSeq" id="WP_133364427.1">
    <property type="nucleotide sequence ID" value="NZ_CP037940.1"/>
</dbReference>
<dbReference type="AlphaFoldDB" id="A0A4P6YWX0"/>
<dbReference type="KEGG" id="wei:EQG49_13185"/>
<evidence type="ECO:0000259" key="2">
    <source>
        <dbReference type="Pfam" id="PF02481"/>
    </source>
</evidence>
<gene>
    <name evidence="3" type="primary">dprA</name>
    <name evidence="3" type="ORF">EQG49_13185</name>
</gene>
<dbReference type="SUPFAM" id="SSF102405">
    <property type="entry name" value="MCP/YpsA-like"/>
    <property type="match status" value="1"/>
</dbReference>
<dbReference type="PANTHER" id="PTHR43022">
    <property type="entry name" value="PROTEIN SMF"/>
    <property type="match status" value="1"/>
</dbReference>
<dbReference type="InterPro" id="IPR057666">
    <property type="entry name" value="DrpA_SLOG"/>
</dbReference>
<dbReference type="EMBL" id="CP037940">
    <property type="protein sequence ID" value="QBO37350.1"/>
    <property type="molecule type" value="Genomic_DNA"/>
</dbReference>
<evidence type="ECO:0000313" key="4">
    <source>
        <dbReference type="Proteomes" id="UP000292886"/>
    </source>
</evidence>
<evidence type="ECO:0000256" key="1">
    <source>
        <dbReference type="ARBA" id="ARBA00006525"/>
    </source>
</evidence>
<feature type="domain" description="Smf/DprA SLOG" evidence="2">
    <location>
        <begin position="76"/>
        <end position="284"/>
    </location>
</feature>
<protein>
    <submittedName>
        <fullName evidence="3">DNA-protecting protein DprA</fullName>
    </submittedName>
</protein>
<reference evidence="4" key="1">
    <citation type="submission" date="2019-03" db="EMBL/GenBank/DDBJ databases">
        <title>Weissella sp. 26KH-42 Genome sequencing.</title>
        <authorList>
            <person name="Heo J."/>
            <person name="Kim S.-J."/>
            <person name="Kim J.-S."/>
            <person name="Hong S.-B."/>
            <person name="Kwon S.-W."/>
        </authorList>
    </citation>
    <scope>NUCLEOTIDE SEQUENCE [LARGE SCALE GENOMIC DNA]</scope>
    <source>
        <strain evidence="4">26KH-42</strain>
    </source>
</reference>
<keyword evidence="4" id="KW-1185">Reference proteome</keyword>
<dbReference type="Gene3D" id="3.40.50.450">
    <property type="match status" value="1"/>
</dbReference>